<keyword evidence="3" id="KW-1185">Reference proteome</keyword>
<evidence type="ECO:0000313" key="2">
    <source>
        <dbReference type="EMBL" id="NQE37466.1"/>
    </source>
</evidence>
<evidence type="ECO:0000313" key="3">
    <source>
        <dbReference type="Proteomes" id="UP000702425"/>
    </source>
</evidence>
<protein>
    <submittedName>
        <fullName evidence="2">Uncharacterized protein</fullName>
    </submittedName>
</protein>
<comment type="caution">
    <text evidence="2">The sequence shown here is derived from an EMBL/GenBank/DDBJ whole genome shotgun (WGS) entry which is preliminary data.</text>
</comment>
<keyword evidence="1" id="KW-0812">Transmembrane</keyword>
<dbReference type="Proteomes" id="UP000702425">
    <property type="component" value="Unassembled WGS sequence"/>
</dbReference>
<dbReference type="EMBL" id="SRRZ01000131">
    <property type="protein sequence ID" value="NQE37466.1"/>
    <property type="molecule type" value="Genomic_DNA"/>
</dbReference>
<gene>
    <name evidence="2" type="ORF">E5S67_05237</name>
</gene>
<dbReference type="RefSeq" id="WP_172191521.1">
    <property type="nucleotide sequence ID" value="NZ_CAWPPK010000037.1"/>
</dbReference>
<name>A0ABX2D488_9CYAN</name>
<proteinExistence type="predicted"/>
<reference evidence="2 3" key="1">
    <citation type="journal article" date="2020" name="Sci. Rep.">
        <title>A novel cyanobacterial geosmin producer, revising GeoA distribution and dispersion patterns in Bacteria.</title>
        <authorList>
            <person name="Churro C."/>
            <person name="Semedo-Aguiar A.P."/>
            <person name="Silva A.D."/>
            <person name="Pereira-Leal J.B."/>
            <person name="Leite R.B."/>
        </authorList>
    </citation>
    <scope>NUCLEOTIDE SEQUENCE [LARGE SCALE GENOMIC DNA]</scope>
    <source>
        <strain evidence="2 3">IPMA8</strain>
    </source>
</reference>
<feature type="transmembrane region" description="Helical" evidence="1">
    <location>
        <begin position="68"/>
        <end position="86"/>
    </location>
</feature>
<evidence type="ECO:0000256" key="1">
    <source>
        <dbReference type="SAM" id="Phobius"/>
    </source>
</evidence>
<accession>A0ABX2D488</accession>
<organism evidence="2 3">
    <name type="scientific">Microcoleus asticus IPMA8</name>
    <dbReference type="NCBI Taxonomy" id="2563858"/>
    <lineage>
        <taxon>Bacteria</taxon>
        <taxon>Bacillati</taxon>
        <taxon>Cyanobacteriota</taxon>
        <taxon>Cyanophyceae</taxon>
        <taxon>Oscillatoriophycideae</taxon>
        <taxon>Oscillatoriales</taxon>
        <taxon>Microcoleaceae</taxon>
        <taxon>Microcoleus</taxon>
        <taxon>Microcoleus asticus</taxon>
    </lineage>
</organism>
<sequence>MTNESDANFQIEVQRLHKLTVYGRWLTVILLWISVGSLSIWGLRREIALWLEHFTWAAVRYGLSFHRWPTLGLGLCLGMTLAVLTWQSRNMVRGLPQREKQGLEQQVRRIRQRGPSHPLWKWVCKG</sequence>
<keyword evidence="1" id="KW-1133">Transmembrane helix</keyword>
<feature type="transmembrane region" description="Helical" evidence="1">
    <location>
        <begin position="21"/>
        <end position="43"/>
    </location>
</feature>
<keyword evidence="1" id="KW-0472">Membrane</keyword>